<dbReference type="EMBL" id="FZNW01000009">
    <property type="protein sequence ID" value="SNR53755.1"/>
    <property type="molecule type" value="Genomic_DNA"/>
</dbReference>
<name>A0A238X409_9PSEU</name>
<proteinExistence type="predicted"/>
<feature type="compositionally biased region" description="Polar residues" evidence="1">
    <location>
        <begin position="1"/>
        <end position="15"/>
    </location>
</feature>
<dbReference type="InterPro" id="IPR007278">
    <property type="entry name" value="DUF397"/>
</dbReference>
<dbReference type="AlphaFoldDB" id="A0A238X409"/>
<evidence type="ECO:0000313" key="4">
    <source>
        <dbReference type="Proteomes" id="UP000198348"/>
    </source>
</evidence>
<keyword evidence="4" id="KW-1185">Reference proteome</keyword>
<dbReference type="RefSeq" id="WP_089301314.1">
    <property type="nucleotide sequence ID" value="NZ_FZNW01000009.1"/>
</dbReference>
<evidence type="ECO:0000259" key="2">
    <source>
        <dbReference type="Pfam" id="PF04149"/>
    </source>
</evidence>
<feature type="region of interest" description="Disordered" evidence="1">
    <location>
        <begin position="1"/>
        <end position="23"/>
    </location>
</feature>
<gene>
    <name evidence="3" type="ORF">SAMN06265360_10954</name>
</gene>
<evidence type="ECO:0000313" key="3">
    <source>
        <dbReference type="EMBL" id="SNR53755.1"/>
    </source>
</evidence>
<organism evidence="3 4">
    <name type="scientific">Haloechinothrix alba</name>
    <dbReference type="NCBI Taxonomy" id="664784"/>
    <lineage>
        <taxon>Bacteria</taxon>
        <taxon>Bacillati</taxon>
        <taxon>Actinomycetota</taxon>
        <taxon>Actinomycetes</taxon>
        <taxon>Pseudonocardiales</taxon>
        <taxon>Pseudonocardiaceae</taxon>
        <taxon>Haloechinothrix</taxon>
    </lineage>
</organism>
<protein>
    <recommendedName>
        <fullName evidence="2">DUF397 domain-containing protein</fullName>
    </recommendedName>
</protein>
<dbReference type="Pfam" id="PF04149">
    <property type="entry name" value="DUF397"/>
    <property type="match status" value="1"/>
</dbReference>
<accession>A0A238X409</accession>
<evidence type="ECO:0000256" key="1">
    <source>
        <dbReference type="SAM" id="MobiDB-lite"/>
    </source>
</evidence>
<dbReference type="OrthoDB" id="3430276at2"/>
<dbReference type="Proteomes" id="UP000198348">
    <property type="component" value="Unassembled WGS sequence"/>
</dbReference>
<feature type="domain" description="DUF397" evidence="2">
    <location>
        <begin position="8"/>
        <end position="61"/>
    </location>
</feature>
<reference evidence="3 4" key="1">
    <citation type="submission" date="2017-06" db="EMBL/GenBank/DDBJ databases">
        <authorList>
            <person name="Kim H.J."/>
            <person name="Triplett B.A."/>
        </authorList>
    </citation>
    <scope>NUCLEOTIDE SEQUENCE [LARGE SCALE GENOMIC DNA]</scope>
    <source>
        <strain evidence="3 4">DSM 45207</strain>
    </source>
</reference>
<sequence>MPSVDSTTWRKSSYSGGDGNNGDCVEVAVAGSAVAIRDSKDRDSGRLRLSATSWHAFLTGLGSPAVTTRA</sequence>